<dbReference type="GO" id="GO:0046872">
    <property type="term" value="F:metal ion binding"/>
    <property type="evidence" value="ECO:0007669"/>
    <property type="project" value="UniProtKB-KW"/>
</dbReference>
<evidence type="ECO:0000256" key="4">
    <source>
        <dbReference type="ARBA" id="ARBA00022692"/>
    </source>
</evidence>
<feature type="transmembrane region" description="Helical" evidence="12">
    <location>
        <begin position="33"/>
        <end position="55"/>
    </location>
</feature>
<dbReference type="HAMAP" id="MF_00454">
    <property type="entry name" value="FluC"/>
    <property type="match status" value="1"/>
</dbReference>
<keyword evidence="8 12" id="KW-0472">Membrane</keyword>
<dbReference type="InterPro" id="IPR003691">
    <property type="entry name" value="FluC"/>
</dbReference>
<keyword evidence="7 12" id="KW-0406">Ion transport</keyword>
<comment type="function">
    <text evidence="12">Fluoride-specific ion channel. Important for reducing fluoride concentration in the cell, thus reducing its toxicity.</text>
</comment>
<keyword evidence="14" id="KW-1185">Reference proteome</keyword>
<name>A0A368U8L2_9GAMM</name>
<sequence>MIYLAAGLGSALGTASRYLVSIVSLNLFGAYFPWGTLGVNLLGSALIAGVVTAAAHRQGLLARWQPFLVAGFCGGFTTFSLFSLEVFVLWQGDDAFLAVIYALGSPLLWLGAAWCGQRLAKRQAI</sequence>
<feature type="binding site" evidence="12">
    <location>
        <position position="77"/>
    </location>
    <ligand>
        <name>Na(+)</name>
        <dbReference type="ChEBI" id="CHEBI:29101"/>
        <note>structural</note>
    </ligand>
</feature>
<dbReference type="PANTHER" id="PTHR28259:SF1">
    <property type="entry name" value="FLUORIDE EXPORT PROTEIN 1-RELATED"/>
    <property type="match status" value="1"/>
</dbReference>
<evidence type="ECO:0000256" key="9">
    <source>
        <dbReference type="ARBA" id="ARBA00023303"/>
    </source>
</evidence>
<dbReference type="EMBL" id="QPIJ01000002">
    <property type="protein sequence ID" value="RCV93519.1"/>
    <property type="molecule type" value="Genomic_DNA"/>
</dbReference>
<dbReference type="Pfam" id="PF02537">
    <property type="entry name" value="CRCB"/>
    <property type="match status" value="1"/>
</dbReference>
<keyword evidence="3" id="KW-0997">Cell inner membrane</keyword>
<evidence type="ECO:0000313" key="13">
    <source>
        <dbReference type="EMBL" id="RCV93519.1"/>
    </source>
</evidence>
<dbReference type="GO" id="GO:0005886">
    <property type="term" value="C:plasma membrane"/>
    <property type="evidence" value="ECO:0007669"/>
    <property type="project" value="UniProtKB-SubCell"/>
</dbReference>
<dbReference type="NCBIfam" id="TIGR00494">
    <property type="entry name" value="crcB"/>
    <property type="match status" value="1"/>
</dbReference>
<reference evidence="13 14" key="1">
    <citation type="submission" date="2018-07" db="EMBL/GenBank/DDBJ databases">
        <title>Halomonas rutogse sp. nov., isolated from Lake TangqianCo on Tibetan Plateau.</title>
        <authorList>
            <person name="Lu H."/>
            <person name="Xing P."/>
            <person name="Wu Q."/>
        </authorList>
    </citation>
    <scope>NUCLEOTIDE SEQUENCE [LARGE SCALE GENOMIC DNA]</scope>
    <source>
        <strain evidence="13 14">TQ8S</strain>
    </source>
</reference>
<protein>
    <recommendedName>
        <fullName evidence="12">Fluoride-specific ion channel FluC</fullName>
    </recommendedName>
</protein>
<keyword evidence="5 12" id="KW-1133">Transmembrane helix</keyword>
<feature type="binding site" evidence="12">
    <location>
        <position position="74"/>
    </location>
    <ligand>
        <name>Na(+)</name>
        <dbReference type="ChEBI" id="CHEBI:29101"/>
        <note>structural</note>
    </ligand>
</feature>
<proteinExistence type="inferred from homology"/>
<evidence type="ECO:0000256" key="3">
    <source>
        <dbReference type="ARBA" id="ARBA00022519"/>
    </source>
</evidence>
<keyword evidence="12" id="KW-0479">Metal-binding</keyword>
<organism evidence="13 14">
    <name type="scientific">Vreelandella rituensis</name>
    <dbReference type="NCBI Taxonomy" id="2282306"/>
    <lineage>
        <taxon>Bacteria</taxon>
        <taxon>Pseudomonadati</taxon>
        <taxon>Pseudomonadota</taxon>
        <taxon>Gammaproteobacteria</taxon>
        <taxon>Oceanospirillales</taxon>
        <taxon>Halomonadaceae</taxon>
        <taxon>Vreelandella</taxon>
    </lineage>
</organism>
<comment type="catalytic activity">
    <reaction evidence="11">
        <text>fluoride(in) = fluoride(out)</text>
        <dbReference type="Rhea" id="RHEA:76159"/>
        <dbReference type="ChEBI" id="CHEBI:17051"/>
    </reaction>
    <physiologicalReaction direction="left-to-right" evidence="11">
        <dbReference type="Rhea" id="RHEA:76160"/>
    </physiologicalReaction>
</comment>
<dbReference type="AlphaFoldDB" id="A0A368U8L2"/>
<keyword evidence="9 12" id="KW-0407">Ion channel</keyword>
<evidence type="ECO:0000256" key="5">
    <source>
        <dbReference type="ARBA" id="ARBA00022989"/>
    </source>
</evidence>
<keyword evidence="2 12" id="KW-1003">Cell membrane</keyword>
<comment type="activity regulation">
    <text evidence="12">Na(+) is not transported, but it plays an essential structural role and its presence is essential for fluoride channel function.</text>
</comment>
<evidence type="ECO:0000256" key="11">
    <source>
        <dbReference type="ARBA" id="ARBA00035585"/>
    </source>
</evidence>
<dbReference type="GO" id="GO:0062054">
    <property type="term" value="F:fluoride channel activity"/>
    <property type="evidence" value="ECO:0007669"/>
    <property type="project" value="UniProtKB-UniRule"/>
</dbReference>
<gene>
    <name evidence="12 13" type="primary">crcB</name>
    <name evidence="12" type="synonym">fluC</name>
    <name evidence="13" type="ORF">DU506_02585</name>
</gene>
<keyword evidence="6 12" id="KW-0915">Sodium</keyword>
<feature type="transmembrane region" description="Helical" evidence="12">
    <location>
        <begin position="67"/>
        <end position="90"/>
    </location>
</feature>
<evidence type="ECO:0000256" key="1">
    <source>
        <dbReference type="ARBA" id="ARBA00004651"/>
    </source>
</evidence>
<feature type="transmembrane region" description="Helical" evidence="12">
    <location>
        <begin position="96"/>
        <end position="115"/>
    </location>
</feature>
<evidence type="ECO:0000256" key="7">
    <source>
        <dbReference type="ARBA" id="ARBA00023065"/>
    </source>
</evidence>
<comment type="subcellular location">
    <subcellularLocation>
        <location evidence="1 12">Cell membrane</location>
        <topology evidence="1 12">Multi-pass membrane protein</topology>
    </subcellularLocation>
</comment>
<keyword evidence="4 12" id="KW-0812">Transmembrane</keyword>
<evidence type="ECO:0000256" key="6">
    <source>
        <dbReference type="ARBA" id="ARBA00023053"/>
    </source>
</evidence>
<dbReference type="Proteomes" id="UP000253204">
    <property type="component" value="Unassembled WGS sequence"/>
</dbReference>
<dbReference type="GO" id="GO:0140114">
    <property type="term" value="P:cellular detoxification of fluoride"/>
    <property type="evidence" value="ECO:0007669"/>
    <property type="project" value="UniProtKB-UniRule"/>
</dbReference>
<comment type="caution">
    <text evidence="13">The sequence shown here is derived from an EMBL/GenBank/DDBJ whole genome shotgun (WGS) entry which is preliminary data.</text>
</comment>
<evidence type="ECO:0000256" key="2">
    <source>
        <dbReference type="ARBA" id="ARBA00022475"/>
    </source>
</evidence>
<evidence type="ECO:0000256" key="12">
    <source>
        <dbReference type="HAMAP-Rule" id="MF_00454"/>
    </source>
</evidence>
<accession>A0A368U8L2</accession>
<evidence type="ECO:0000256" key="8">
    <source>
        <dbReference type="ARBA" id="ARBA00023136"/>
    </source>
</evidence>
<comment type="similarity">
    <text evidence="10 12">Belongs to the fluoride channel Fluc/FEX (TC 1.A.43) family.</text>
</comment>
<dbReference type="PANTHER" id="PTHR28259">
    <property type="entry name" value="FLUORIDE EXPORT PROTEIN 1-RELATED"/>
    <property type="match status" value="1"/>
</dbReference>
<evidence type="ECO:0000313" key="14">
    <source>
        <dbReference type="Proteomes" id="UP000253204"/>
    </source>
</evidence>
<keyword evidence="12" id="KW-0813">Transport</keyword>
<evidence type="ECO:0000256" key="10">
    <source>
        <dbReference type="ARBA" id="ARBA00035120"/>
    </source>
</evidence>
<dbReference type="OrthoDB" id="9806299at2"/>